<sequence length="152" mass="18399">MRLVNHLNEVLEIRVSKYTYENSTNQYFSSDALDATILIEKRESRFERELKFMDLEQIELLEKWFTLVSTTARHRKRLEFLDADLQCMKYTRGNISYMKVVFSDLYNQWTKPPISWDFIISKKNVHLIRMEIQKTLKEFPCRCGMQHDCFKL</sequence>
<gene>
    <name evidence="1" type="ORF">IR213_14245</name>
</gene>
<organism evidence="1 2">
    <name type="scientific">Flavobacterium soyangense</name>
    <dbReference type="NCBI Taxonomy" id="2023265"/>
    <lineage>
        <taxon>Bacteria</taxon>
        <taxon>Pseudomonadati</taxon>
        <taxon>Bacteroidota</taxon>
        <taxon>Flavobacteriia</taxon>
        <taxon>Flavobacteriales</taxon>
        <taxon>Flavobacteriaceae</taxon>
        <taxon>Flavobacterium</taxon>
    </lineage>
</organism>
<dbReference type="EMBL" id="JADHEC010000041">
    <property type="protein sequence ID" value="MBF2709740.1"/>
    <property type="molecule type" value="Genomic_DNA"/>
</dbReference>
<keyword evidence="2" id="KW-1185">Reference proteome</keyword>
<dbReference type="AlphaFoldDB" id="A0A930XVK3"/>
<dbReference type="InterPro" id="IPR056510">
    <property type="entry name" value="WapI"/>
</dbReference>
<accession>A0A930XVK3</accession>
<dbReference type="RefSeq" id="WP_194312975.1">
    <property type="nucleotide sequence ID" value="NZ_JADHEC010000041.1"/>
</dbReference>
<evidence type="ECO:0000313" key="2">
    <source>
        <dbReference type="Proteomes" id="UP000646211"/>
    </source>
</evidence>
<name>A0A930XVK3_9FLAO</name>
<dbReference type="Proteomes" id="UP000646211">
    <property type="component" value="Unassembled WGS sequence"/>
</dbReference>
<evidence type="ECO:0000313" key="1">
    <source>
        <dbReference type="EMBL" id="MBF2709740.1"/>
    </source>
</evidence>
<proteinExistence type="predicted"/>
<comment type="caution">
    <text evidence="1">The sequence shown here is derived from an EMBL/GenBank/DDBJ whole genome shotgun (WGS) entry which is preliminary data.</text>
</comment>
<dbReference type="Pfam" id="PF24716">
    <property type="entry name" value="WapI"/>
    <property type="match status" value="1"/>
</dbReference>
<reference evidence="1" key="1">
    <citation type="submission" date="2020-11" db="EMBL/GenBank/DDBJ databases">
        <title>Genome of Flavobacterium soyangense.</title>
        <authorList>
            <person name="Liu Q."/>
            <person name="Xin Y.-H."/>
        </authorList>
    </citation>
    <scope>NUCLEOTIDE SEQUENCE</scope>
    <source>
        <strain evidence="1">CGMCC 1.13493</strain>
    </source>
</reference>
<protein>
    <submittedName>
        <fullName evidence="1">Uncharacterized protein</fullName>
    </submittedName>
</protein>